<keyword evidence="2" id="KW-1185">Reference proteome</keyword>
<dbReference type="RefSeq" id="WP_244769591.1">
    <property type="nucleotide sequence ID" value="NZ_BSOP01000004.1"/>
</dbReference>
<accession>A0ABQ5ZB15</accession>
<evidence type="ECO:0000313" key="1">
    <source>
        <dbReference type="EMBL" id="GLR49236.1"/>
    </source>
</evidence>
<name>A0ABQ5ZB15_9HYPH</name>
<dbReference type="EMBL" id="BSOP01000004">
    <property type="protein sequence ID" value="GLR49236.1"/>
    <property type="molecule type" value="Genomic_DNA"/>
</dbReference>
<proteinExistence type="predicted"/>
<comment type="caution">
    <text evidence="1">The sequence shown here is derived from an EMBL/GenBank/DDBJ whole genome shotgun (WGS) entry which is preliminary data.</text>
</comment>
<reference evidence="2" key="1">
    <citation type="journal article" date="2019" name="Int. J. Syst. Evol. Microbiol.">
        <title>The Global Catalogue of Microorganisms (GCM) 10K type strain sequencing project: providing services to taxonomists for standard genome sequencing and annotation.</title>
        <authorList>
            <consortium name="The Broad Institute Genomics Platform"/>
            <consortium name="The Broad Institute Genome Sequencing Center for Infectious Disease"/>
            <person name="Wu L."/>
            <person name="Ma J."/>
        </authorList>
    </citation>
    <scope>NUCLEOTIDE SEQUENCE [LARGE SCALE GENOMIC DNA]</scope>
    <source>
        <strain evidence="2">NBRC 102122</strain>
    </source>
</reference>
<protein>
    <submittedName>
        <fullName evidence="1">Uncharacterized protein</fullName>
    </submittedName>
</protein>
<dbReference type="Proteomes" id="UP001156702">
    <property type="component" value="Unassembled WGS sequence"/>
</dbReference>
<sequence length="140" mass="15809">MPRTYQLPPPDRHLLARAAEMLALPQRVCHIRACRRQGRCAWFFHGTQEPCCLANLDAAQRRLFDDFVAVARDVRDLGNSWGKLSFASPWRETRALQDAAVEVARPLLRGAALTEFRAFAAARAKKPPVRYEGDEPPLTV</sequence>
<evidence type="ECO:0000313" key="2">
    <source>
        <dbReference type="Proteomes" id="UP001156702"/>
    </source>
</evidence>
<organism evidence="1 2">
    <name type="scientific">Shinella yambaruensis</name>
    <dbReference type="NCBI Taxonomy" id="415996"/>
    <lineage>
        <taxon>Bacteria</taxon>
        <taxon>Pseudomonadati</taxon>
        <taxon>Pseudomonadota</taxon>
        <taxon>Alphaproteobacteria</taxon>
        <taxon>Hyphomicrobiales</taxon>
        <taxon>Rhizobiaceae</taxon>
        <taxon>Shinella</taxon>
    </lineage>
</organism>
<gene>
    <name evidence="1" type="ORF">GCM10007923_04410</name>
</gene>